<dbReference type="RefSeq" id="WP_150062506.1">
    <property type="nucleotide sequence ID" value="NZ_JACHII010000021.1"/>
</dbReference>
<dbReference type="AlphaFoldDB" id="A0A5M6ICI0"/>
<organism evidence="1 2">
    <name type="scientific">Roseospira marina</name>
    <dbReference type="NCBI Taxonomy" id="140057"/>
    <lineage>
        <taxon>Bacteria</taxon>
        <taxon>Pseudomonadati</taxon>
        <taxon>Pseudomonadota</taxon>
        <taxon>Alphaproteobacteria</taxon>
        <taxon>Rhodospirillales</taxon>
        <taxon>Rhodospirillaceae</taxon>
        <taxon>Roseospira</taxon>
    </lineage>
</organism>
<evidence type="ECO:0000313" key="1">
    <source>
        <dbReference type="EMBL" id="KAA5605455.1"/>
    </source>
</evidence>
<dbReference type="Proteomes" id="UP000324065">
    <property type="component" value="Unassembled WGS sequence"/>
</dbReference>
<sequence length="81" mass="8747">MIEAHVVHHTRLPLRRLCELNAAMSLGDRETLHEVAKAARECANGLPQTHPMRGRLLARVRDAAGLVLSSYGRSPGPDGAA</sequence>
<accession>A0A5M6ICI0</accession>
<keyword evidence="2" id="KW-1185">Reference proteome</keyword>
<dbReference type="EMBL" id="VWPJ01000009">
    <property type="protein sequence ID" value="KAA5605455.1"/>
    <property type="molecule type" value="Genomic_DNA"/>
</dbReference>
<name>A0A5M6ICI0_9PROT</name>
<reference evidence="1 2" key="1">
    <citation type="submission" date="2019-09" db="EMBL/GenBank/DDBJ databases">
        <title>Genome sequence of Roseospira marina, one of the more divergent members of the non-sulfur purple photosynthetic bacterial family, the Rhodospirillaceae.</title>
        <authorList>
            <person name="Meyer T."/>
            <person name="Kyndt J."/>
        </authorList>
    </citation>
    <scope>NUCLEOTIDE SEQUENCE [LARGE SCALE GENOMIC DNA]</scope>
    <source>
        <strain evidence="1 2">DSM 15113</strain>
    </source>
</reference>
<proteinExistence type="predicted"/>
<comment type="caution">
    <text evidence="1">The sequence shown here is derived from an EMBL/GenBank/DDBJ whole genome shotgun (WGS) entry which is preliminary data.</text>
</comment>
<gene>
    <name evidence="1" type="ORF">F1188_11190</name>
</gene>
<protein>
    <submittedName>
        <fullName evidence="1">Uncharacterized protein</fullName>
    </submittedName>
</protein>
<evidence type="ECO:0000313" key="2">
    <source>
        <dbReference type="Proteomes" id="UP000324065"/>
    </source>
</evidence>